<feature type="region of interest" description="Disordered" evidence="2">
    <location>
        <begin position="191"/>
        <end position="270"/>
    </location>
</feature>
<evidence type="ECO:0000256" key="3">
    <source>
        <dbReference type="SAM" id="Phobius"/>
    </source>
</evidence>
<feature type="compositionally biased region" description="Low complexity" evidence="2">
    <location>
        <begin position="95"/>
        <end position="104"/>
    </location>
</feature>
<dbReference type="InterPro" id="IPR050570">
    <property type="entry name" value="Cell_wall_metabolism_enzyme"/>
</dbReference>
<evidence type="ECO:0000313" key="6">
    <source>
        <dbReference type="Proteomes" id="UP001576776"/>
    </source>
</evidence>
<feature type="compositionally biased region" description="Basic and acidic residues" evidence="2">
    <location>
        <begin position="1"/>
        <end position="10"/>
    </location>
</feature>
<reference evidence="5 6" key="1">
    <citation type="submission" date="2024-09" db="EMBL/GenBank/DDBJ databases">
        <title>Floridaenema gen nov. (Aerosakkonemataceae, Aerosakkonematales ord. nov., Cyanobacteria) from benthic tropical and subtropical fresh waters, with the description of four new species.</title>
        <authorList>
            <person name="Moretto J.A."/>
            <person name="Berthold D.E."/>
            <person name="Lefler F.W."/>
            <person name="Huang I.-S."/>
            <person name="Laughinghouse H. IV."/>
        </authorList>
    </citation>
    <scope>NUCLEOTIDE SEQUENCE [LARGE SCALE GENOMIC DNA]</scope>
    <source>
        <strain evidence="5 6">BLCC-F154</strain>
    </source>
</reference>
<keyword evidence="3" id="KW-1133">Transmembrane helix</keyword>
<evidence type="ECO:0000256" key="2">
    <source>
        <dbReference type="SAM" id="MobiDB-lite"/>
    </source>
</evidence>
<evidence type="ECO:0000259" key="4">
    <source>
        <dbReference type="Pfam" id="PF01551"/>
    </source>
</evidence>
<keyword evidence="5" id="KW-0378">Hydrolase</keyword>
<evidence type="ECO:0000256" key="1">
    <source>
        <dbReference type="ARBA" id="ARBA00022729"/>
    </source>
</evidence>
<keyword evidence="6" id="KW-1185">Reference proteome</keyword>
<feature type="transmembrane region" description="Helical" evidence="3">
    <location>
        <begin position="33"/>
        <end position="55"/>
    </location>
</feature>
<dbReference type="Proteomes" id="UP001576776">
    <property type="component" value="Unassembled WGS sequence"/>
</dbReference>
<feature type="compositionally biased region" description="Polar residues" evidence="2">
    <location>
        <begin position="110"/>
        <end position="128"/>
    </location>
</feature>
<dbReference type="EMBL" id="JBHFNS010000064">
    <property type="protein sequence ID" value="MFB2936832.1"/>
    <property type="molecule type" value="Genomic_DNA"/>
</dbReference>
<protein>
    <submittedName>
        <fullName evidence="5">M23 family metallopeptidase</fullName>
        <ecNumber evidence="5">3.4.24.-</ecNumber>
    </submittedName>
</protein>
<dbReference type="InterPro" id="IPR011055">
    <property type="entry name" value="Dup_hybrid_motif"/>
</dbReference>
<dbReference type="CDD" id="cd12797">
    <property type="entry name" value="M23_peptidase"/>
    <property type="match status" value="1"/>
</dbReference>
<dbReference type="PANTHER" id="PTHR21666:SF289">
    <property type="entry name" value="L-ALA--D-GLU ENDOPEPTIDASE"/>
    <property type="match status" value="1"/>
</dbReference>
<dbReference type="InterPro" id="IPR016047">
    <property type="entry name" value="M23ase_b-sheet_dom"/>
</dbReference>
<feature type="compositionally biased region" description="Basic residues" evidence="2">
    <location>
        <begin position="191"/>
        <end position="200"/>
    </location>
</feature>
<dbReference type="Gene3D" id="2.70.70.10">
    <property type="entry name" value="Glucose Permease (Domain IIA)"/>
    <property type="match status" value="1"/>
</dbReference>
<name>A0ABV4YDD1_9CYAN</name>
<feature type="region of interest" description="Disordered" evidence="2">
    <location>
        <begin position="74"/>
        <end position="149"/>
    </location>
</feature>
<evidence type="ECO:0000313" key="5">
    <source>
        <dbReference type="EMBL" id="MFB2936832.1"/>
    </source>
</evidence>
<feature type="compositionally biased region" description="Polar residues" evidence="2">
    <location>
        <begin position="11"/>
        <end position="24"/>
    </location>
</feature>
<dbReference type="EC" id="3.4.24.-" evidence="5"/>
<dbReference type="Pfam" id="PF01551">
    <property type="entry name" value="Peptidase_M23"/>
    <property type="match status" value="1"/>
</dbReference>
<dbReference type="SUPFAM" id="SSF51261">
    <property type="entry name" value="Duplicated hybrid motif"/>
    <property type="match status" value="1"/>
</dbReference>
<sequence length="546" mass="60129">MKKLNYENEQIKVTTPENQPSKNTDTRFWQRSLLMNGLGWLGAIALLGSSSMIWVQNPQTGIAVAAPNIPEIMPKAVPDSPAPAAKKEPDPVFIRRTPNPAPTRARTRSQNRVSQTRNSRGNNTSSYIDPTDYSIGATNRQDLPGGSYQPPSAVVFRERSKPRQRVVREQFSIEEPSADIATVRPRVRVRRNAVTARRRQSSPAQVSRAPRTYEIERRTNSTQVSRARRSYEIERVTPEPSNSRISRRRSNEQAENTQVARTTRRRNTTVAAANQVKVGPIKVTPNGIRMSRSGVIRRGETRIASTNINGLGDSGNNQTARNRVLNYYYNSVKPSESSDNESNRTNLAMIFPLAIPAQITSMFGWRIHPITGEKGFHAGTDIGAPMGTPVLAAHAGRVALADFLGGYGLAVVLRHNQDAQETRYGHLSEVTVKPGDWVEQGTVIGRVGDSGNTNGPHLHFEVREQTPQGWVAKDPGVQLEYSLARLIRAFQSGQATLPQDVQPYEMPANTLQVEKLSPQVPVPSAELPVIAIPGTEAPPPLFSSGE</sequence>
<comment type="caution">
    <text evidence="5">The sequence shown here is derived from an EMBL/GenBank/DDBJ whole genome shotgun (WGS) entry which is preliminary data.</text>
</comment>
<keyword evidence="3" id="KW-0472">Membrane</keyword>
<keyword evidence="3" id="KW-0812">Transmembrane</keyword>
<keyword evidence="1" id="KW-0732">Signal</keyword>
<feature type="region of interest" description="Disordered" evidence="2">
    <location>
        <begin position="1"/>
        <end position="24"/>
    </location>
</feature>
<proteinExistence type="predicted"/>
<gene>
    <name evidence="5" type="ORF">ACE1B6_16405</name>
</gene>
<dbReference type="RefSeq" id="WP_413258327.1">
    <property type="nucleotide sequence ID" value="NZ_JBHFNS010000064.1"/>
</dbReference>
<feature type="domain" description="M23ase beta-sheet core" evidence="4">
    <location>
        <begin position="376"/>
        <end position="465"/>
    </location>
</feature>
<accession>A0ABV4YDD1</accession>
<organism evidence="5 6">
    <name type="scientific">Floridaenema fluviatile BLCC-F154</name>
    <dbReference type="NCBI Taxonomy" id="3153640"/>
    <lineage>
        <taxon>Bacteria</taxon>
        <taxon>Bacillati</taxon>
        <taxon>Cyanobacteriota</taxon>
        <taxon>Cyanophyceae</taxon>
        <taxon>Oscillatoriophycideae</taxon>
        <taxon>Aerosakkonematales</taxon>
        <taxon>Aerosakkonemataceae</taxon>
        <taxon>Floridanema</taxon>
        <taxon>Floridanema fluviatile</taxon>
    </lineage>
</organism>
<dbReference type="PANTHER" id="PTHR21666">
    <property type="entry name" value="PEPTIDASE-RELATED"/>
    <property type="match status" value="1"/>
</dbReference>
<dbReference type="GO" id="GO:0016787">
    <property type="term" value="F:hydrolase activity"/>
    <property type="evidence" value="ECO:0007669"/>
    <property type="project" value="UniProtKB-KW"/>
</dbReference>